<reference evidence="10 11" key="1">
    <citation type="submission" date="2017-01" db="EMBL/GenBank/DDBJ databases">
        <authorList>
            <person name="Mah S.A."/>
            <person name="Swanson W.J."/>
            <person name="Moy G.W."/>
            <person name="Vacquier V.D."/>
        </authorList>
    </citation>
    <scope>NUCLEOTIDE SEQUENCE [LARGE SCALE GENOMIC DNA]</scope>
    <source>
        <strain evidence="10 11">CPCC 203464</strain>
    </source>
</reference>
<evidence type="ECO:0000256" key="7">
    <source>
        <dbReference type="ARBA" id="ARBA00023136"/>
    </source>
</evidence>
<gene>
    <name evidence="10" type="ORF">SAMN05445060_3379</name>
</gene>
<keyword evidence="7 8" id="KW-0472">Membrane</keyword>
<feature type="transmembrane region" description="Helical" evidence="8">
    <location>
        <begin position="305"/>
        <end position="326"/>
    </location>
</feature>
<evidence type="ECO:0000256" key="8">
    <source>
        <dbReference type="SAM" id="Phobius"/>
    </source>
</evidence>
<accession>A0A1N7H1N9</accession>
<evidence type="ECO:0000313" key="11">
    <source>
        <dbReference type="Proteomes" id="UP000186218"/>
    </source>
</evidence>
<name>A0A1N7H1N9_9NOCA</name>
<sequence length="498" mass="53338">MDETTATDRTTDSPEWVPAMAWVPVGAAAVGFCAVLLALSTRYGYHRDELYFRVAGRHLAWGYVDQPPWTPLLARIGVDLFGDTVIGLRVLPAVIAGIIVVTAGLLARELGATRGAQVLAAGAVGSTTMVLQVGHMLSTPTTDIAIWLAIAVVFARMLRTGQSRWWVAVGLMAGLGALNKFTVFLLVATLVIGVMIVGPRDVLRSWWVAVGAILAVLIISPTLGWQAAQGFPQFAVASSIADDATTNRILFFPMQILIVGPLLAPMWVVGLLALWRDPGLRRFRAFGVAYPVAAVAVIIGAGKFYYVFGLLAVLLVTGAAPTLRWLRRGGARLVMASAAVVITLITNALIGLPLLPATAIGVVNAADKEQGEQIGWQSFAATVDGVWHQIPESSRPTAVVYSDNYGEAGALDRYATDLMPYSGHMSFANWGPPSDRETGPVVVVDGGHPHRAPAYFTDCRHAARIDSGVDNDEQGTGVWLCTGPHRPWSVLWPHLRRT</sequence>
<dbReference type="InterPro" id="IPR038731">
    <property type="entry name" value="RgtA/B/C-like"/>
</dbReference>
<protein>
    <submittedName>
        <fullName evidence="10">Dolichyl-phosphate-mannose-protein mannosyltransferase</fullName>
    </submittedName>
</protein>
<feature type="transmembrane region" description="Helical" evidence="8">
    <location>
        <begin position="20"/>
        <end position="39"/>
    </location>
</feature>
<evidence type="ECO:0000256" key="6">
    <source>
        <dbReference type="ARBA" id="ARBA00022989"/>
    </source>
</evidence>
<evidence type="ECO:0000256" key="2">
    <source>
        <dbReference type="ARBA" id="ARBA00022475"/>
    </source>
</evidence>
<feature type="transmembrane region" description="Helical" evidence="8">
    <location>
        <begin position="144"/>
        <end position="161"/>
    </location>
</feature>
<feature type="transmembrane region" description="Helical" evidence="8">
    <location>
        <begin position="206"/>
        <end position="228"/>
    </location>
</feature>
<keyword evidence="6 8" id="KW-1133">Transmembrane helix</keyword>
<dbReference type="Proteomes" id="UP000186218">
    <property type="component" value="Unassembled WGS sequence"/>
</dbReference>
<feature type="transmembrane region" description="Helical" evidence="8">
    <location>
        <begin position="85"/>
        <end position="106"/>
    </location>
</feature>
<evidence type="ECO:0000313" key="10">
    <source>
        <dbReference type="EMBL" id="SIS18752.1"/>
    </source>
</evidence>
<evidence type="ECO:0000256" key="5">
    <source>
        <dbReference type="ARBA" id="ARBA00022692"/>
    </source>
</evidence>
<evidence type="ECO:0000256" key="3">
    <source>
        <dbReference type="ARBA" id="ARBA00022676"/>
    </source>
</evidence>
<feature type="transmembrane region" description="Helical" evidence="8">
    <location>
        <begin position="248"/>
        <end position="275"/>
    </location>
</feature>
<feature type="transmembrane region" description="Helical" evidence="8">
    <location>
        <begin position="282"/>
        <end position="299"/>
    </location>
</feature>
<evidence type="ECO:0000256" key="1">
    <source>
        <dbReference type="ARBA" id="ARBA00004651"/>
    </source>
</evidence>
<dbReference type="InterPro" id="IPR050297">
    <property type="entry name" value="LipidA_mod_glycosyltrf_83"/>
</dbReference>
<comment type="subcellular location">
    <subcellularLocation>
        <location evidence="1">Cell membrane</location>
        <topology evidence="1">Multi-pass membrane protein</topology>
    </subcellularLocation>
</comment>
<dbReference type="PANTHER" id="PTHR33908">
    <property type="entry name" value="MANNOSYLTRANSFERASE YKCB-RELATED"/>
    <property type="match status" value="1"/>
</dbReference>
<feature type="transmembrane region" description="Helical" evidence="8">
    <location>
        <begin position="333"/>
        <end position="355"/>
    </location>
</feature>
<keyword evidence="11" id="KW-1185">Reference proteome</keyword>
<dbReference type="GO" id="GO:0005886">
    <property type="term" value="C:plasma membrane"/>
    <property type="evidence" value="ECO:0007669"/>
    <property type="project" value="UniProtKB-SubCell"/>
</dbReference>
<dbReference type="Pfam" id="PF13231">
    <property type="entry name" value="PMT_2"/>
    <property type="match status" value="1"/>
</dbReference>
<evidence type="ECO:0000256" key="4">
    <source>
        <dbReference type="ARBA" id="ARBA00022679"/>
    </source>
</evidence>
<keyword evidence="4 10" id="KW-0808">Transferase</keyword>
<keyword evidence="5 8" id="KW-0812">Transmembrane</keyword>
<dbReference type="GO" id="GO:0016763">
    <property type="term" value="F:pentosyltransferase activity"/>
    <property type="evidence" value="ECO:0007669"/>
    <property type="project" value="TreeGrafter"/>
</dbReference>
<proteinExistence type="predicted"/>
<dbReference type="GO" id="GO:0009103">
    <property type="term" value="P:lipopolysaccharide biosynthetic process"/>
    <property type="evidence" value="ECO:0007669"/>
    <property type="project" value="UniProtKB-ARBA"/>
</dbReference>
<dbReference type="AlphaFoldDB" id="A0A1N7H1N9"/>
<dbReference type="PANTHER" id="PTHR33908:SF11">
    <property type="entry name" value="MEMBRANE PROTEIN"/>
    <property type="match status" value="1"/>
</dbReference>
<dbReference type="STRING" id="1344003.SAMN05445060_3379"/>
<dbReference type="EMBL" id="FTNT01000011">
    <property type="protein sequence ID" value="SIS18752.1"/>
    <property type="molecule type" value="Genomic_DNA"/>
</dbReference>
<evidence type="ECO:0000259" key="9">
    <source>
        <dbReference type="Pfam" id="PF13231"/>
    </source>
</evidence>
<keyword evidence="2" id="KW-1003">Cell membrane</keyword>
<dbReference type="RefSeq" id="WP_234974451.1">
    <property type="nucleotide sequence ID" value="NZ_FTNT01000011.1"/>
</dbReference>
<organism evidence="10 11">
    <name type="scientific">Williamsia sterculiae</name>
    <dbReference type="NCBI Taxonomy" id="1344003"/>
    <lineage>
        <taxon>Bacteria</taxon>
        <taxon>Bacillati</taxon>
        <taxon>Actinomycetota</taxon>
        <taxon>Actinomycetes</taxon>
        <taxon>Mycobacteriales</taxon>
        <taxon>Nocardiaceae</taxon>
        <taxon>Williamsia</taxon>
    </lineage>
</organism>
<feature type="domain" description="Glycosyltransferase RgtA/B/C/D-like" evidence="9">
    <location>
        <begin position="65"/>
        <end position="225"/>
    </location>
</feature>
<keyword evidence="3 10" id="KW-0328">Glycosyltransferase</keyword>